<name>A0A1G4BTA3_9PEZI</name>
<evidence type="ECO:0000256" key="5">
    <source>
        <dbReference type="ARBA" id="ARBA00022723"/>
    </source>
</evidence>
<keyword evidence="7 9" id="KW-0408">Iron</keyword>
<comment type="caution">
    <text evidence="11">The sequence shown here is derived from an EMBL/GenBank/DDBJ whole genome shotgun (WGS) entry which is preliminary data.</text>
</comment>
<dbReference type="SUPFAM" id="SSF48264">
    <property type="entry name" value="Cytochrome P450"/>
    <property type="match status" value="1"/>
</dbReference>
<keyword evidence="8 10" id="KW-0503">Monooxygenase</keyword>
<dbReference type="InterPro" id="IPR050121">
    <property type="entry name" value="Cytochrome_P450_monoxygenase"/>
</dbReference>
<reference evidence="11 12" key="1">
    <citation type="submission" date="2016-09" db="EMBL/GenBank/DDBJ databases">
        <authorList>
            <person name="Capua I."/>
            <person name="De Benedictis P."/>
            <person name="Joannis T."/>
            <person name="Lombin L.H."/>
            <person name="Cattoli G."/>
        </authorList>
    </citation>
    <scope>NUCLEOTIDE SEQUENCE [LARGE SCALE GENOMIC DNA]</scope>
    <source>
        <strain evidence="11 12">IMI 309357</strain>
    </source>
</reference>
<dbReference type="GO" id="GO:0005506">
    <property type="term" value="F:iron ion binding"/>
    <property type="evidence" value="ECO:0007669"/>
    <property type="project" value="InterPro"/>
</dbReference>
<proteinExistence type="inferred from homology"/>
<dbReference type="GeneID" id="34553195"/>
<dbReference type="STRING" id="1209926.A0A1G4BTA3"/>
<dbReference type="InterPro" id="IPR036396">
    <property type="entry name" value="Cyt_P450_sf"/>
</dbReference>
<keyword evidence="4 9" id="KW-0349">Heme</keyword>
<evidence type="ECO:0000256" key="8">
    <source>
        <dbReference type="ARBA" id="ARBA00023033"/>
    </source>
</evidence>
<dbReference type="PRINTS" id="PR00465">
    <property type="entry name" value="EP450IV"/>
</dbReference>
<dbReference type="PANTHER" id="PTHR24305">
    <property type="entry name" value="CYTOCHROME P450"/>
    <property type="match status" value="1"/>
</dbReference>
<keyword evidence="12" id="KW-1185">Reference proteome</keyword>
<comment type="cofactor">
    <cofactor evidence="1 9">
        <name>heme</name>
        <dbReference type="ChEBI" id="CHEBI:30413"/>
    </cofactor>
</comment>
<dbReference type="Pfam" id="PF00067">
    <property type="entry name" value="p450"/>
    <property type="match status" value="1"/>
</dbReference>
<evidence type="ECO:0000256" key="3">
    <source>
        <dbReference type="ARBA" id="ARBA00010617"/>
    </source>
</evidence>
<protein>
    <submittedName>
        <fullName evidence="11">Cytochrome P450</fullName>
    </submittedName>
</protein>
<comment type="pathway">
    <text evidence="2">Secondary metabolite biosynthesis.</text>
</comment>
<gene>
    <name evidence="11" type="ORF">CORC01_00027</name>
</gene>
<sequence length="522" mass="59297">MPVIMLANMTLVDCSPSRLAAATVVLLVVLQLGRTWWRLRHIPGPFFAKFTNFQRVYWVKTKRAHLILQEAHDEYGELVRIGPNTVSIHNPELIPTIYTARIGFPKSDFYPTLQAYTPNGGALEAIFNTTSDEVHKRLKTPIAPLFTLANIPSLEPRVNEVLECIHEKLECKFVGNDQVFNLGDWLQFFAFDVMGTLTFSKRYGFLDTGKDVGGMLASIVFFMRTSAPFTQMPMIDWLLRKNRVGDAIQRALGLQASMSIMGFVAKAIAEKREALANNVEKRDVENDKYARGSDFLTRYVEVSQQDPSLPPSAPAAWTFSNVIAGSDSVGSLMRTTMYNLLVYPHTFDKLFKELKDANVSRPYPTWTEIRNLPYLDACVLEGIRMHPPFALPFERVVPKGGITIAGQHLPEGTNVGGNAYVVNRHKGWFGDDAEFWRPERWIEKDEAHKRKLEAGILTFGGGRRICIGRYVGILEIKKILAFLIANYDIHVVDPHRFQYENSWFFFQKGLYARIEKRPEVGE</sequence>
<evidence type="ECO:0000256" key="2">
    <source>
        <dbReference type="ARBA" id="ARBA00005179"/>
    </source>
</evidence>
<dbReference type="InterPro" id="IPR017972">
    <property type="entry name" value="Cyt_P450_CS"/>
</dbReference>
<evidence type="ECO:0000256" key="1">
    <source>
        <dbReference type="ARBA" id="ARBA00001971"/>
    </source>
</evidence>
<keyword evidence="5 9" id="KW-0479">Metal-binding</keyword>
<dbReference type="PROSITE" id="PS00086">
    <property type="entry name" value="CYTOCHROME_P450"/>
    <property type="match status" value="1"/>
</dbReference>
<evidence type="ECO:0000256" key="7">
    <source>
        <dbReference type="ARBA" id="ARBA00023004"/>
    </source>
</evidence>
<dbReference type="CDD" id="cd11060">
    <property type="entry name" value="CYP57A1-like"/>
    <property type="match status" value="1"/>
</dbReference>
<dbReference type="EMBL" id="MJBS01000001">
    <property type="protein sequence ID" value="OHF04556.1"/>
    <property type="molecule type" value="Genomic_DNA"/>
</dbReference>
<dbReference type="InterPro" id="IPR002403">
    <property type="entry name" value="Cyt_P450_E_grp-IV"/>
</dbReference>
<dbReference type="PRINTS" id="PR00385">
    <property type="entry name" value="P450"/>
</dbReference>
<dbReference type="GO" id="GO:0020037">
    <property type="term" value="F:heme binding"/>
    <property type="evidence" value="ECO:0007669"/>
    <property type="project" value="InterPro"/>
</dbReference>
<accession>A0A1G4BTA3</accession>
<evidence type="ECO:0000313" key="12">
    <source>
        <dbReference type="Proteomes" id="UP000176998"/>
    </source>
</evidence>
<evidence type="ECO:0000256" key="10">
    <source>
        <dbReference type="RuleBase" id="RU000461"/>
    </source>
</evidence>
<dbReference type="InterPro" id="IPR001128">
    <property type="entry name" value="Cyt_P450"/>
</dbReference>
<evidence type="ECO:0000256" key="9">
    <source>
        <dbReference type="PIRSR" id="PIRSR602403-1"/>
    </source>
</evidence>
<dbReference type="GO" id="GO:0016705">
    <property type="term" value="F:oxidoreductase activity, acting on paired donors, with incorporation or reduction of molecular oxygen"/>
    <property type="evidence" value="ECO:0007669"/>
    <property type="project" value="InterPro"/>
</dbReference>
<feature type="binding site" description="axial binding residue" evidence="9">
    <location>
        <position position="466"/>
    </location>
    <ligand>
        <name>heme</name>
        <dbReference type="ChEBI" id="CHEBI:30413"/>
    </ligand>
    <ligandPart>
        <name>Fe</name>
        <dbReference type="ChEBI" id="CHEBI:18248"/>
    </ligandPart>
</feature>
<dbReference type="GO" id="GO:0004497">
    <property type="term" value="F:monooxygenase activity"/>
    <property type="evidence" value="ECO:0007669"/>
    <property type="project" value="UniProtKB-KW"/>
</dbReference>
<evidence type="ECO:0000256" key="6">
    <source>
        <dbReference type="ARBA" id="ARBA00023002"/>
    </source>
</evidence>
<dbReference type="PANTHER" id="PTHR24305:SF175">
    <property type="entry name" value="CYTOCHROME P450 MONOOXYGENASE PKFB"/>
    <property type="match status" value="1"/>
</dbReference>
<dbReference type="RefSeq" id="XP_022481690.1">
    <property type="nucleotide sequence ID" value="XM_022611685.1"/>
</dbReference>
<evidence type="ECO:0000256" key="4">
    <source>
        <dbReference type="ARBA" id="ARBA00022617"/>
    </source>
</evidence>
<dbReference type="Gene3D" id="1.10.630.10">
    <property type="entry name" value="Cytochrome P450"/>
    <property type="match status" value="1"/>
</dbReference>
<dbReference type="OrthoDB" id="3934656at2759"/>
<organism evidence="11 12">
    <name type="scientific">Colletotrichum orchidophilum</name>
    <dbReference type="NCBI Taxonomy" id="1209926"/>
    <lineage>
        <taxon>Eukaryota</taxon>
        <taxon>Fungi</taxon>
        <taxon>Dikarya</taxon>
        <taxon>Ascomycota</taxon>
        <taxon>Pezizomycotina</taxon>
        <taxon>Sordariomycetes</taxon>
        <taxon>Hypocreomycetidae</taxon>
        <taxon>Glomerellales</taxon>
        <taxon>Glomerellaceae</taxon>
        <taxon>Colletotrichum</taxon>
    </lineage>
</organism>
<keyword evidence="6 10" id="KW-0560">Oxidoreductase</keyword>
<evidence type="ECO:0000313" key="11">
    <source>
        <dbReference type="EMBL" id="OHF04556.1"/>
    </source>
</evidence>
<dbReference type="Proteomes" id="UP000176998">
    <property type="component" value="Unassembled WGS sequence"/>
</dbReference>
<dbReference type="AlphaFoldDB" id="A0A1G4BTA3"/>
<comment type="similarity">
    <text evidence="3 10">Belongs to the cytochrome P450 family.</text>
</comment>